<dbReference type="InterPro" id="IPR013103">
    <property type="entry name" value="RVT_2"/>
</dbReference>
<name>A0A8J5Z0V2_9ROSI</name>
<sequence>MTGNSTLFHTYTPCHDKSRICIADGSYSPVAGVGEVQITENFFLDKFLHIPNLSCNLLSISKLTKDEKLLAEFSAIGCVIQEQKSGRMIGTAKVDDGLYVWNKDSTQGGLALSTSKEDTIMLWHRRLGHPNFLYLKKHLPLLFRNKSINSLKCEICQLSKHTRVPYLLKPYIQSQPFSLIHSDLWGASRVKNITGARWFITFIDDHTRVCWVYLLKEKSETPKVFQHFHSMVRTQFNSTIHTLHTDNGREYFNSVLSPYLSDQCIIHQSSCPDTPQQNGISERKNRHLLAVARAIMFTMNVPKYLWGEAVLTACHLINRMPSKVLNFQTPLNTLLKSFPLFRVPNLPAKIFGCKVFVHNHQPNQSKLDPRAHTCIFIGYSPTQKGYKCYSPTLRRMFVSRDVTFFKHEPYFAASHLQGEIFKEDETLNTLLIIPHDPTTTITNKPNNQGAVVIPDLETVSPVQQQEISPIFPNNNTTTEVQLLDQGKQQKQVLEIQVYSRRNRSPETDTAVPIASPTEDCSRTEVLPPSPSIYLLIAVRKGTRSCTQHPISRFVSYGNLSKSYKAFVTNVDSVKTPKNIEEALESAEWRQAVMEEMKALKNNETWEVSNLPKGKKTVGCKWIFTTKFKPDGCIDRYKARLVAKGFTQTYGLDYDETFAPVAKLNTIRVLLSLAANLDWHLTQLDVKNAFLNRELSEEVYMDFPPGFEESKGQVCKLKKSLYGLKQSPPAWFSRFAKAMTSKNYIQGQADHTMFYKHSEKGKCCILIVYVDDIILTGDDSSEIVRLKEFLGTEFELKDLGNLKYFLGMEMARSQIGISISQRKYVLNLLSEVGLMGCKPAETPMEFNLKLGTNEDGEEIDRGRYQRLVGRLIYLSHTCLDIAFSVSVISQYMHAPREKHLEAAYRILRYLKGTPGKGLHFKKTANQNVEVYTDADWAGSVNDRRSTSGYCSYVWGNLVTWRSKKQSVVSRSSAKAEYRALSHGICEGIWIQRLMGELKVPYTRPMKMYCDNQAAVSIAHNPMHHDRTKHVEIDRHFIKEKIHSGEVCINYLPTKLQVADVLTKSLNRNMFEEVIGKLGLINIYTPA</sequence>
<dbReference type="InterPro" id="IPR012337">
    <property type="entry name" value="RNaseH-like_sf"/>
</dbReference>
<keyword evidence="1" id="KW-0378">Hydrolase</keyword>
<dbReference type="InterPro" id="IPR001584">
    <property type="entry name" value="Integrase_cat-core"/>
</dbReference>
<dbReference type="Pfam" id="PF22936">
    <property type="entry name" value="Pol_BBD"/>
    <property type="match status" value="1"/>
</dbReference>
<dbReference type="GO" id="GO:0003676">
    <property type="term" value="F:nucleic acid binding"/>
    <property type="evidence" value="ECO:0007669"/>
    <property type="project" value="InterPro"/>
</dbReference>
<dbReference type="CDD" id="cd09272">
    <property type="entry name" value="RNase_HI_RT_Ty1"/>
    <property type="match status" value="1"/>
</dbReference>
<evidence type="ECO:0000259" key="3">
    <source>
        <dbReference type="PROSITE" id="PS50994"/>
    </source>
</evidence>
<evidence type="ECO:0000313" key="5">
    <source>
        <dbReference type="Proteomes" id="UP000701853"/>
    </source>
</evidence>
<gene>
    <name evidence="4" type="ORF">CXB51_015007</name>
</gene>
<proteinExistence type="predicted"/>
<evidence type="ECO:0000256" key="1">
    <source>
        <dbReference type="ARBA" id="ARBA00022750"/>
    </source>
</evidence>
<dbReference type="PANTHER" id="PTHR11439">
    <property type="entry name" value="GAG-POL-RELATED RETROTRANSPOSON"/>
    <property type="match status" value="1"/>
</dbReference>
<dbReference type="Pfam" id="PF07727">
    <property type="entry name" value="RVT_2"/>
    <property type="match status" value="1"/>
</dbReference>
<dbReference type="OrthoDB" id="985788at2759"/>
<dbReference type="InterPro" id="IPR054722">
    <property type="entry name" value="PolX-like_BBD"/>
</dbReference>
<evidence type="ECO:0000256" key="2">
    <source>
        <dbReference type="SAM" id="MobiDB-lite"/>
    </source>
</evidence>
<keyword evidence="1" id="KW-0064">Aspartyl protease</keyword>
<accession>A0A8J5Z0V2</accession>
<dbReference type="Pfam" id="PF13976">
    <property type="entry name" value="gag_pre-integrs"/>
    <property type="match status" value="1"/>
</dbReference>
<keyword evidence="5" id="KW-1185">Reference proteome</keyword>
<dbReference type="PANTHER" id="PTHR11439:SF504">
    <property type="entry name" value="REVERSE TRANSCRIPTASE TY1_COPIA-TYPE DOMAIN-CONTAINING PROTEIN"/>
    <property type="match status" value="1"/>
</dbReference>
<dbReference type="EMBL" id="JAHUZN010000006">
    <property type="protein sequence ID" value="KAG8491790.1"/>
    <property type="molecule type" value="Genomic_DNA"/>
</dbReference>
<dbReference type="Proteomes" id="UP000701853">
    <property type="component" value="Chromosome 6"/>
</dbReference>
<feature type="domain" description="Integrase catalytic" evidence="3">
    <location>
        <begin position="172"/>
        <end position="338"/>
    </location>
</feature>
<dbReference type="SUPFAM" id="SSF53098">
    <property type="entry name" value="Ribonuclease H-like"/>
    <property type="match status" value="1"/>
</dbReference>
<dbReference type="InterPro" id="IPR025724">
    <property type="entry name" value="GAG-pre-integrase_dom"/>
</dbReference>
<dbReference type="GO" id="GO:0015074">
    <property type="term" value="P:DNA integration"/>
    <property type="evidence" value="ECO:0007669"/>
    <property type="project" value="InterPro"/>
</dbReference>
<dbReference type="Pfam" id="PF25597">
    <property type="entry name" value="SH3_retrovirus"/>
    <property type="match status" value="1"/>
</dbReference>
<organism evidence="4 5">
    <name type="scientific">Gossypium anomalum</name>
    <dbReference type="NCBI Taxonomy" id="47600"/>
    <lineage>
        <taxon>Eukaryota</taxon>
        <taxon>Viridiplantae</taxon>
        <taxon>Streptophyta</taxon>
        <taxon>Embryophyta</taxon>
        <taxon>Tracheophyta</taxon>
        <taxon>Spermatophyta</taxon>
        <taxon>Magnoliopsida</taxon>
        <taxon>eudicotyledons</taxon>
        <taxon>Gunneridae</taxon>
        <taxon>Pentapetalae</taxon>
        <taxon>rosids</taxon>
        <taxon>malvids</taxon>
        <taxon>Malvales</taxon>
        <taxon>Malvaceae</taxon>
        <taxon>Malvoideae</taxon>
        <taxon>Gossypium</taxon>
    </lineage>
</organism>
<dbReference type="PROSITE" id="PS50994">
    <property type="entry name" value="INTEGRASE"/>
    <property type="match status" value="1"/>
</dbReference>
<dbReference type="InterPro" id="IPR057670">
    <property type="entry name" value="SH3_retrovirus"/>
</dbReference>
<dbReference type="Pfam" id="PF00665">
    <property type="entry name" value="rve"/>
    <property type="match status" value="1"/>
</dbReference>
<keyword evidence="1" id="KW-0645">Protease</keyword>
<dbReference type="InterPro" id="IPR036397">
    <property type="entry name" value="RNaseH_sf"/>
</dbReference>
<dbReference type="Gene3D" id="3.30.420.10">
    <property type="entry name" value="Ribonuclease H-like superfamily/Ribonuclease H"/>
    <property type="match status" value="1"/>
</dbReference>
<evidence type="ECO:0000313" key="4">
    <source>
        <dbReference type="EMBL" id="KAG8491790.1"/>
    </source>
</evidence>
<dbReference type="InterPro" id="IPR043502">
    <property type="entry name" value="DNA/RNA_pol_sf"/>
</dbReference>
<protein>
    <recommendedName>
        <fullName evidence="3">Integrase catalytic domain-containing protein</fullName>
    </recommendedName>
</protein>
<feature type="region of interest" description="Disordered" evidence="2">
    <location>
        <begin position="504"/>
        <end position="524"/>
    </location>
</feature>
<dbReference type="SUPFAM" id="SSF56672">
    <property type="entry name" value="DNA/RNA polymerases"/>
    <property type="match status" value="1"/>
</dbReference>
<reference evidence="4 5" key="1">
    <citation type="journal article" date="2021" name="bioRxiv">
        <title>The Gossypium anomalum genome as a resource for cotton improvement and evolutionary analysis of hybrid incompatibility.</title>
        <authorList>
            <person name="Grover C.E."/>
            <person name="Yuan D."/>
            <person name="Arick M.A."/>
            <person name="Miller E.R."/>
            <person name="Hu G."/>
            <person name="Peterson D.G."/>
            <person name="Wendel J.F."/>
            <person name="Udall J.A."/>
        </authorList>
    </citation>
    <scope>NUCLEOTIDE SEQUENCE [LARGE SCALE GENOMIC DNA]</scope>
    <source>
        <strain evidence="4">JFW-Udall</strain>
        <tissue evidence="4">Leaf</tissue>
    </source>
</reference>
<dbReference type="GO" id="GO:0004190">
    <property type="term" value="F:aspartic-type endopeptidase activity"/>
    <property type="evidence" value="ECO:0007669"/>
    <property type="project" value="UniProtKB-KW"/>
</dbReference>
<dbReference type="AlphaFoldDB" id="A0A8J5Z0V2"/>
<comment type="caution">
    <text evidence="4">The sequence shown here is derived from an EMBL/GenBank/DDBJ whole genome shotgun (WGS) entry which is preliminary data.</text>
</comment>